<protein>
    <submittedName>
        <fullName evidence="2">Quinol monooxygenase</fullName>
        <ecNumber evidence="2">1.-.-.-</ecNumber>
    </submittedName>
</protein>
<sequence>MFIVHVFIHVKPDCVDAFKTATLENVRNSIHEPGIARFDFLQDADPNRFVLVEVYRTPEDAGRHKETAHYARWRDTVADMMAKPRSSVKYTNIAPGEEGWDAERL</sequence>
<gene>
    <name evidence="2" type="ORF">P9H32_05100</name>
</gene>
<dbReference type="EC" id="1.-.-.-" evidence="2"/>
<dbReference type="InterPro" id="IPR011008">
    <property type="entry name" value="Dimeric_a/b-barrel"/>
</dbReference>
<feature type="domain" description="ABM" evidence="1">
    <location>
        <begin position="2"/>
        <end position="89"/>
    </location>
</feature>
<dbReference type="PROSITE" id="PS51725">
    <property type="entry name" value="ABM"/>
    <property type="match status" value="1"/>
</dbReference>
<keyword evidence="2" id="KW-0503">Monooxygenase</keyword>
<dbReference type="InterPro" id="IPR007138">
    <property type="entry name" value="ABM_dom"/>
</dbReference>
<evidence type="ECO:0000313" key="3">
    <source>
        <dbReference type="Proteomes" id="UP001290861"/>
    </source>
</evidence>
<accession>A0ABU5MUV1</accession>
<evidence type="ECO:0000313" key="2">
    <source>
        <dbReference type="EMBL" id="MDZ8117998.1"/>
    </source>
</evidence>
<evidence type="ECO:0000259" key="1">
    <source>
        <dbReference type="PROSITE" id="PS51725"/>
    </source>
</evidence>
<keyword evidence="3" id="KW-1185">Reference proteome</keyword>
<dbReference type="Gene3D" id="3.30.70.100">
    <property type="match status" value="1"/>
</dbReference>
<dbReference type="PANTHER" id="PTHR33336:SF1">
    <property type="entry name" value="(4S)-4-HYDROXY-5-PHOSPHONOOXYPENTANE-2,3-DIONE ISOMERASE"/>
    <property type="match status" value="1"/>
</dbReference>
<dbReference type="Pfam" id="PF03992">
    <property type="entry name" value="ABM"/>
    <property type="match status" value="1"/>
</dbReference>
<dbReference type="Proteomes" id="UP001290861">
    <property type="component" value="Unassembled WGS sequence"/>
</dbReference>
<dbReference type="RefSeq" id="WP_322607798.1">
    <property type="nucleotide sequence ID" value="NZ_JARVCO010000007.1"/>
</dbReference>
<keyword evidence="2" id="KW-0560">Oxidoreductase</keyword>
<dbReference type="PANTHER" id="PTHR33336">
    <property type="entry name" value="QUINOL MONOOXYGENASE YGIN-RELATED"/>
    <property type="match status" value="1"/>
</dbReference>
<reference evidence="2 3" key="1">
    <citation type="journal article" date="2024" name="Appl. Environ. Microbiol.">
        <title>Pontiella agarivorans sp. nov., a novel marine anaerobic bacterium capable of degrading macroalgal polysaccharides and fixing nitrogen.</title>
        <authorList>
            <person name="Liu N."/>
            <person name="Kivenson V."/>
            <person name="Peng X."/>
            <person name="Cui Z."/>
            <person name="Lankiewicz T.S."/>
            <person name="Gosselin K.M."/>
            <person name="English C.J."/>
            <person name="Blair E.M."/>
            <person name="O'Malley M.A."/>
            <person name="Valentine D.L."/>
        </authorList>
    </citation>
    <scope>NUCLEOTIDE SEQUENCE [LARGE SCALE GENOMIC DNA]</scope>
    <source>
        <strain evidence="2 3">NLcol2</strain>
    </source>
</reference>
<dbReference type="GO" id="GO:0004497">
    <property type="term" value="F:monooxygenase activity"/>
    <property type="evidence" value="ECO:0007669"/>
    <property type="project" value="UniProtKB-KW"/>
</dbReference>
<comment type="caution">
    <text evidence="2">The sequence shown here is derived from an EMBL/GenBank/DDBJ whole genome shotgun (WGS) entry which is preliminary data.</text>
</comment>
<dbReference type="InterPro" id="IPR050744">
    <property type="entry name" value="AI-2_Isomerase_LsrG"/>
</dbReference>
<name>A0ABU5MUV1_9BACT</name>
<dbReference type="SUPFAM" id="SSF54909">
    <property type="entry name" value="Dimeric alpha+beta barrel"/>
    <property type="match status" value="1"/>
</dbReference>
<proteinExistence type="predicted"/>
<dbReference type="EMBL" id="JARVCO010000007">
    <property type="protein sequence ID" value="MDZ8117998.1"/>
    <property type="molecule type" value="Genomic_DNA"/>
</dbReference>
<organism evidence="2 3">
    <name type="scientific">Pontiella agarivorans</name>
    <dbReference type="NCBI Taxonomy" id="3038953"/>
    <lineage>
        <taxon>Bacteria</taxon>
        <taxon>Pseudomonadati</taxon>
        <taxon>Kiritimatiellota</taxon>
        <taxon>Kiritimatiellia</taxon>
        <taxon>Kiritimatiellales</taxon>
        <taxon>Pontiellaceae</taxon>
        <taxon>Pontiella</taxon>
    </lineage>
</organism>